<dbReference type="InterPro" id="IPR025669">
    <property type="entry name" value="AAA_dom"/>
</dbReference>
<dbReference type="PANTHER" id="PTHR13696:SF52">
    <property type="entry name" value="PARA FAMILY PROTEIN CT_582"/>
    <property type="match status" value="1"/>
</dbReference>
<dbReference type="OrthoDB" id="9815116at2"/>
<dbReference type="PANTHER" id="PTHR13696">
    <property type="entry name" value="P-LOOP CONTAINING NUCLEOSIDE TRIPHOSPHATE HYDROLASE"/>
    <property type="match status" value="1"/>
</dbReference>
<comment type="caution">
    <text evidence="2">The sequence shown here is derived from an EMBL/GenBank/DDBJ whole genome shotgun (WGS) entry which is preliminary data.</text>
</comment>
<dbReference type="CDD" id="cd02042">
    <property type="entry name" value="ParAB_family"/>
    <property type="match status" value="1"/>
</dbReference>
<evidence type="ECO:0000259" key="1">
    <source>
        <dbReference type="Pfam" id="PF13614"/>
    </source>
</evidence>
<dbReference type="SUPFAM" id="SSF52540">
    <property type="entry name" value="P-loop containing nucleoside triphosphate hydrolases"/>
    <property type="match status" value="1"/>
</dbReference>
<name>A0A286TY26_9BACT</name>
<sequence>MRSIAFINQKGGVGKTTSTANVGACLAALGKKVLLIDLDPQANLSIHFGVNVQGKDSSVYHLMCGKKKASEVLIKTSVSGLDIIPSDIDLASAEVELVNTVGRETIVKFYIEEMLDMYDYVLIDCPPSLGLLTLNALTVANEIFIPLQTEFFALQGVSKLLQTFDVIKKRLNSKLEITGIIPCMYDSRTKLGQAVLDKIKEYFEDKVFATNIRKNIKLSESTSHGMPITEYAPESNGALDYQALTKEIIAQEEKYLKGAA</sequence>
<dbReference type="RefSeq" id="WP_096894192.1">
    <property type="nucleotide sequence ID" value="NZ_BAOS01000014.1"/>
</dbReference>
<reference evidence="3" key="1">
    <citation type="journal article" date="2017" name="Environ. Microbiol. Rep.">
        <title>Genetic Diversity of Marine Anaerobic Ammonium-Oxidizing Bacteria as Revealed by Genomic and Proteomic Analyses of 'Candidatus Scalindua japonica'.</title>
        <authorList>
            <person name="Oshiki M."/>
            <person name="Mizuto K."/>
            <person name="Kimura Z."/>
            <person name="Kindaichi T."/>
            <person name="Satoh H."/>
            <person name="Okabe S."/>
        </authorList>
    </citation>
    <scope>NUCLEOTIDE SEQUENCE [LARGE SCALE GENOMIC DNA]</scope>
    <source>
        <strain evidence="3">husup-a2</strain>
    </source>
</reference>
<dbReference type="Pfam" id="PF13614">
    <property type="entry name" value="AAA_31"/>
    <property type="match status" value="1"/>
</dbReference>
<dbReference type="InterPro" id="IPR027417">
    <property type="entry name" value="P-loop_NTPase"/>
</dbReference>
<gene>
    <name evidence="2" type="ORF">SCALIN_C14_0059</name>
</gene>
<keyword evidence="3" id="KW-1185">Reference proteome</keyword>
<dbReference type="Gene3D" id="3.40.50.300">
    <property type="entry name" value="P-loop containing nucleotide triphosphate hydrolases"/>
    <property type="match status" value="1"/>
</dbReference>
<dbReference type="InterPro" id="IPR050678">
    <property type="entry name" value="DNA_Partitioning_ATPase"/>
</dbReference>
<dbReference type="PIRSF" id="PIRSF009320">
    <property type="entry name" value="Nuc_binding_HP_1000"/>
    <property type="match status" value="1"/>
</dbReference>
<dbReference type="FunFam" id="3.40.50.300:FF:000285">
    <property type="entry name" value="Sporulation initiation inhibitor Soj"/>
    <property type="match status" value="1"/>
</dbReference>
<accession>A0A286TY26</accession>
<dbReference type="Proteomes" id="UP000218542">
    <property type="component" value="Unassembled WGS sequence"/>
</dbReference>
<dbReference type="AlphaFoldDB" id="A0A286TY26"/>
<protein>
    <submittedName>
        <fullName evidence="2">ATPases</fullName>
    </submittedName>
</protein>
<evidence type="ECO:0000313" key="3">
    <source>
        <dbReference type="Proteomes" id="UP000218542"/>
    </source>
</evidence>
<proteinExistence type="predicted"/>
<organism evidence="2 3">
    <name type="scientific">Candidatus Scalindua japonica</name>
    <dbReference type="NCBI Taxonomy" id="1284222"/>
    <lineage>
        <taxon>Bacteria</taxon>
        <taxon>Pseudomonadati</taxon>
        <taxon>Planctomycetota</taxon>
        <taxon>Candidatus Brocadiia</taxon>
        <taxon>Candidatus Brocadiales</taxon>
        <taxon>Candidatus Scalinduaceae</taxon>
        <taxon>Candidatus Scalindua</taxon>
    </lineage>
</organism>
<feature type="domain" description="AAA" evidence="1">
    <location>
        <begin position="1"/>
        <end position="177"/>
    </location>
</feature>
<evidence type="ECO:0000313" key="2">
    <source>
        <dbReference type="EMBL" id="GAX60793.1"/>
    </source>
</evidence>
<dbReference type="EMBL" id="BAOS01000014">
    <property type="protein sequence ID" value="GAX60793.1"/>
    <property type="molecule type" value="Genomic_DNA"/>
</dbReference>